<keyword evidence="2" id="KW-1185">Reference proteome</keyword>
<name>A0ABT3G5U7_9BACT</name>
<sequence>MNPFVQVPAAFRRGKAPSMRLAYGQVFSRLLDASETLRFRVISGHLWITMEGRREDYHLSSGEILSMDGPGRLVAEGIEDGAVVEIA</sequence>
<dbReference type="RefSeq" id="WP_264514762.1">
    <property type="nucleotide sequence ID" value="NZ_JAPDDR010000008.1"/>
</dbReference>
<evidence type="ECO:0000313" key="1">
    <source>
        <dbReference type="EMBL" id="MCW1915221.1"/>
    </source>
</evidence>
<comment type="caution">
    <text evidence="1">The sequence shown here is derived from an EMBL/GenBank/DDBJ whole genome shotgun (WGS) entry which is preliminary data.</text>
</comment>
<protein>
    <submittedName>
        <fullName evidence="1">DUF2917 domain-containing protein</fullName>
    </submittedName>
</protein>
<proteinExistence type="predicted"/>
<reference evidence="1" key="1">
    <citation type="submission" date="2022-10" db="EMBL/GenBank/DDBJ databases">
        <title>Luteolibacter sp. GHJ8, whole genome shotgun sequencing project.</title>
        <authorList>
            <person name="Zhao G."/>
            <person name="Shen L."/>
        </authorList>
    </citation>
    <scope>NUCLEOTIDE SEQUENCE</scope>
    <source>
        <strain evidence="1">GHJ8</strain>
    </source>
</reference>
<dbReference type="InterPro" id="IPR021317">
    <property type="entry name" value="DUF2917"/>
</dbReference>
<gene>
    <name evidence="1" type="ORF">OJ996_16665</name>
</gene>
<dbReference type="Pfam" id="PF11142">
    <property type="entry name" value="DUF2917"/>
    <property type="match status" value="1"/>
</dbReference>
<dbReference type="Proteomes" id="UP001165653">
    <property type="component" value="Unassembled WGS sequence"/>
</dbReference>
<evidence type="ECO:0000313" key="2">
    <source>
        <dbReference type="Proteomes" id="UP001165653"/>
    </source>
</evidence>
<organism evidence="1 2">
    <name type="scientific">Luteolibacter rhizosphaerae</name>
    <dbReference type="NCBI Taxonomy" id="2989719"/>
    <lineage>
        <taxon>Bacteria</taxon>
        <taxon>Pseudomonadati</taxon>
        <taxon>Verrucomicrobiota</taxon>
        <taxon>Verrucomicrobiia</taxon>
        <taxon>Verrucomicrobiales</taxon>
        <taxon>Verrucomicrobiaceae</taxon>
        <taxon>Luteolibacter</taxon>
    </lineage>
</organism>
<dbReference type="EMBL" id="JAPDDR010000008">
    <property type="protein sequence ID" value="MCW1915221.1"/>
    <property type="molecule type" value="Genomic_DNA"/>
</dbReference>
<accession>A0ABT3G5U7</accession>